<evidence type="ECO:0000313" key="4">
    <source>
        <dbReference type="Proteomes" id="UP000011910"/>
    </source>
</evidence>
<dbReference type="OrthoDB" id="106887at2"/>
<dbReference type="InterPro" id="IPR001661">
    <property type="entry name" value="Glyco_hydro_37"/>
</dbReference>
<dbReference type="Gene3D" id="1.50.10.10">
    <property type="match status" value="1"/>
</dbReference>
<dbReference type="EMBL" id="AODQ01000141">
    <property type="protein sequence ID" value="EMR01147.1"/>
    <property type="molecule type" value="Genomic_DNA"/>
</dbReference>
<name>M7N1H9_9BACT</name>
<dbReference type="InterPro" id="IPR012341">
    <property type="entry name" value="6hp_glycosidase-like_sf"/>
</dbReference>
<dbReference type="PROSITE" id="PS00928">
    <property type="entry name" value="TREHALASE_2"/>
    <property type="match status" value="1"/>
</dbReference>
<organism evidence="3 4">
    <name type="scientific">Cesiribacter andamanensis AMV16</name>
    <dbReference type="NCBI Taxonomy" id="1279009"/>
    <lineage>
        <taxon>Bacteria</taxon>
        <taxon>Pseudomonadati</taxon>
        <taxon>Bacteroidota</taxon>
        <taxon>Cytophagia</taxon>
        <taxon>Cytophagales</taxon>
        <taxon>Cesiribacteraceae</taxon>
        <taxon>Cesiribacter</taxon>
    </lineage>
</organism>
<dbReference type="PANTHER" id="PTHR23403:SF1">
    <property type="entry name" value="TREHALASE"/>
    <property type="match status" value="1"/>
</dbReference>
<keyword evidence="1 3" id="KW-0378">Hydrolase</keyword>
<dbReference type="Proteomes" id="UP000011910">
    <property type="component" value="Unassembled WGS sequence"/>
</dbReference>
<dbReference type="GO" id="GO:0005993">
    <property type="term" value="P:trehalose catabolic process"/>
    <property type="evidence" value="ECO:0007669"/>
    <property type="project" value="TreeGrafter"/>
</dbReference>
<dbReference type="PROSITE" id="PS51257">
    <property type="entry name" value="PROKAR_LIPOPROTEIN"/>
    <property type="match status" value="1"/>
</dbReference>
<dbReference type="GO" id="GO:0004555">
    <property type="term" value="F:alpha,alpha-trehalase activity"/>
    <property type="evidence" value="ECO:0007669"/>
    <property type="project" value="UniProtKB-EC"/>
</dbReference>
<dbReference type="EC" id="3.2.1.28" evidence="3"/>
<dbReference type="PATRIC" id="fig|1279009.4.peg.3775"/>
<dbReference type="InterPro" id="IPR008928">
    <property type="entry name" value="6-hairpin_glycosidase_sf"/>
</dbReference>
<keyword evidence="4" id="KW-1185">Reference proteome</keyword>
<dbReference type="NCBIfam" id="NF009773">
    <property type="entry name" value="PRK13270.1"/>
    <property type="match status" value="1"/>
</dbReference>
<accession>M7N1H9</accession>
<evidence type="ECO:0000256" key="1">
    <source>
        <dbReference type="ARBA" id="ARBA00022801"/>
    </source>
</evidence>
<evidence type="ECO:0000256" key="2">
    <source>
        <dbReference type="ARBA" id="ARBA00023295"/>
    </source>
</evidence>
<dbReference type="eggNOG" id="COG1626">
    <property type="taxonomic scope" value="Bacteria"/>
</dbReference>
<proteinExistence type="predicted"/>
<dbReference type="InterPro" id="IPR018232">
    <property type="entry name" value="Glyco_hydro_37_CS"/>
</dbReference>
<gene>
    <name evidence="3" type="primary">treF</name>
    <name evidence="3" type="ORF">ADICEAN_03731</name>
</gene>
<comment type="caution">
    <text evidence="3">The sequence shown here is derived from an EMBL/GenBank/DDBJ whole genome shotgun (WGS) entry which is preliminary data.</text>
</comment>
<protein>
    <submittedName>
        <fullName evidence="3">Cytoplasmic trehalase</fullName>
        <ecNumber evidence="3">3.2.1.28</ecNumber>
    </submittedName>
</protein>
<reference evidence="3 4" key="1">
    <citation type="journal article" date="2013" name="Genome Announc.">
        <title>Draft Genome Sequence of Cesiribacter andamanensis Strain AMV16T, Isolated from a Soil Sample from a Mud Volcano in the Andaman Islands, India.</title>
        <authorList>
            <person name="Shivaji S."/>
            <person name="Ara S."/>
            <person name="Begum Z."/>
            <person name="Srinivas T.N."/>
            <person name="Singh A."/>
            <person name="Kumar Pinnaka A."/>
        </authorList>
    </citation>
    <scope>NUCLEOTIDE SEQUENCE [LARGE SCALE GENOMIC DNA]</scope>
    <source>
        <strain evidence="3 4">AMV16</strain>
    </source>
</reference>
<dbReference type="RefSeq" id="WP_009197110.1">
    <property type="nucleotide sequence ID" value="NZ_AODQ01000141.1"/>
</dbReference>
<dbReference type="STRING" id="1279009.ADICEAN_03731"/>
<dbReference type="PANTHER" id="PTHR23403">
    <property type="entry name" value="TREHALASE"/>
    <property type="match status" value="1"/>
</dbReference>
<dbReference type="PROSITE" id="PS00927">
    <property type="entry name" value="TREHALASE_1"/>
    <property type="match status" value="1"/>
</dbReference>
<dbReference type="NCBIfam" id="NF009774">
    <property type="entry name" value="PRK13271.1"/>
    <property type="match status" value="1"/>
</dbReference>
<dbReference type="Pfam" id="PF01204">
    <property type="entry name" value="Trehalase"/>
    <property type="match status" value="1"/>
</dbReference>
<dbReference type="PRINTS" id="PR00744">
    <property type="entry name" value="GLHYDRLASE37"/>
</dbReference>
<keyword evidence="2 3" id="KW-0326">Glycosidase</keyword>
<evidence type="ECO:0000313" key="3">
    <source>
        <dbReference type="EMBL" id="EMR01147.1"/>
    </source>
</evidence>
<dbReference type="SUPFAM" id="SSF48208">
    <property type="entry name" value="Six-hairpin glycosidases"/>
    <property type="match status" value="1"/>
</dbReference>
<sequence length="519" mass="59338">MKRIAYLLLSFLLACQTSSQPDYFRPHLQLDELFREVQLRRVFPDNKTFVDSRPKTDPARILEQYQAQKGAAGFDLKAFVEAHFEIPGGAGEDFELNPALSMEDHISNHWRYLTRPADEAASWSTLIPLPHEYVVPGGRFREIYYWDSYFTMHGLANSERMDLLESMLRNFAWQIDHIGHIPNGNRTYYLSRSQPPFFGAMVSLYQHHKGTQAALAFLPQLEKEWAFWMQGAEQAAPGAGHRRVVQMPDGSLLNRYYDDTEIPRPESYVQDVETAEQLPEAERPLLYRNLRAAAESGWDFSSRWFTDSKTLATINTTNIVPVDLNSLLYHLEETISELHLAAGNGDKAEDFEIRAESRKAAINKWLWNPSEGVYGDYHLLQKAFTPVVSLAMVYPLYFGLAEDAQAASVAQRLERDFLLPGGLVTTLHETGQQWDYPNGWAPLQWMAIQGLSRYEHHQLSSEIATRWLRLNRKVFRETGRLMEKYNVADTSLHAGGGEYPLQDGFGWTNGVAISIIRGE</sequence>
<dbReference type="AlphaFoldDB" id="M7N1H9"/>